<dbReference type="EMBL" id="QSIS01000002">
    <property type="protein sequence ID" value="RHD10605.1"/>
    <property type="molecule type" value="Genomic_DNA"/>
</dbReference>
<feature type="transmembrane region" description="Helical" evidence="1">
    <location>
        <begin position="338"/>
        <end position="357"/>
    </location>
</feature>
<dbReference type="EMBL" id="QROY01000003">
    <property type="protein sequence ID" value="RHL70390.1"/>
    <property type="molecule type" value="Genomic_DNA"/>
</dbReference>
<reference evidence="5 6" key="1">
    <citation type="submission" date="2018-08" db="EMBL/GenBank/DDBJ databases">
        <title>A genome reference for cultivated species of the human gut microbiota.</title>
        <authorList>
            <person name="Zou Y."/>
            <person name="Xue W."/>
            <person name="Luo G."/>
        </authorList>
    </citation>
    <scope>NUCLEOTIDE SEQUENCE [LARGE SCALE GENOMIC DNA]</scope>
    <source>
        <strain evidence="4 6">AF36-7BH</strain>
        <strain evidence="3 5">AM32-2AC</strain>
    </source>
</reference>
<evidence type="ECO:0000313" key="5">
    <source>
        <dbReference type="Proteomes" id="UP000284794"/>
    </source>
</evidence>
<dbReference type="PROSITE" id="PS51257">
    <property type="entry name" value="PROKAR_LIPOPROTEIN"/>
    <property type="match status" value="1"/>
</dbReference>
<dbReference type="Pfam" id="PF10131">
    <property type="entry name" value="PTPS_related"/>
    <property type="match status" value="1"/>
</dbReference>
<keyword evidence="1" id="KW-0812">Transmembrane</keyword>
<feature type="transmembrane region" description="Helical" evidence="1">
    <location>
        <begin position="788"/>
        <end position="809"/>
    </location>
</feature>
<comment type="caution">
    <text evidence="4">The sequence shown here is derived from an EMBL/GenBank/DDBJ whole genome shotgun (WGS) entry which is preliminary data.</text>
</comment>
<feature type="transmembrane region" description="Helical" evidence="1">
    <location>
        <begin position="130"/>
        <end position="152"/>
    </location>
</feature>
<keyword evidence="1" id="KW-0472">Membrane</keyword>
<organism evidence="4 6">
    <name type="scientific">Lachnospira eligens</name>
    <dbReference type="NCBI Taxonomy" id="39485"/>
    <lineage>
        <taxon>Bacteria</taxon>
        <taxon>Bacillati</taxon>
        <taxon>Bacillota</taxon>
        <taxon>Clostridia</taxon>
        <taxon>Lachnospirales</taxon>
        <taxon>Lachnospiraceae</taxon>
        <taxon>Lachnospira</taxon>
    </lineage>
</organism>
<keyword evidence="1" id="KW-1133">Transmembrane helix</keyword>
<feature type="transmembrane region" description="Helical" evidence="1">
    <location>
        <begin position="223"/>
        <end position="245"/>
    </location>
</feature>
<evidence type="ECO:0000313" key="3">
    <source>
        <dbReference type="EMBL" id="RHD10605.1"/>
    </source>
</evidence>
<sequence length="815" mass="91961">MEKKLKKKNKAIYLLFLMPFVYFATACFVMWLVKTSGIYPSGSDTMYHVYRGDYVYNAIKSGNLYPLYDPAWYNGVEILRYWSPFPAYVMAFCQYLAGGSQFGAYLFYIGGVCFLGACVWPFIGRGFNRPYLGAFIGLIWFFMPNNLCALFVEGNLARSLSMIFLPVFIYAVYKYFDSRKTRYLLLITLSLLLIAMCHAGYAVMVVAVAIIYGIIYCIQNKRIIVLSDAIISMVLSFVIYGIWLIGVFRIGKSSLYNTENVMNFFQSIWKSVNPLQRLLDNNASFYFGFAVMFIAIFGIVFGYKKSRTGFITGLVILILTTNASYIVLRYLPGSQYMWMLRFISIAICMILISFLVWDTLKKPLVILLCVLLVADVIPSVSLITGSHNYASPQDRFASKQNETLIAEAQNVTKQRLAVLDESTLESTGAWLVSDYNKPVSSSYGAGREAADTIDNIVNINNALANGRFRYVFDRCLELGNDSVLVKLSLLEQYNEDLQDFENAANAVGYKRIVKNSDYILYHIETPDNWGVISSYRAVAIGSGAAAISMQFPAVETADSPNLNDYTYEELAEYKEVFLNGFTYDDKETAEDIVLRLSRAGVKVIIYADGIPQDKRTHSQNFLGVTCSSITFHNGYPDMDTRIGTIYPDMFPQGHTTWNTVYLDGLDTVWGTFYDNGLNLDFYGTVKNDNIIMTGLNLTYFYSLTDDVSVGQLLSNMSGISSEELPDRKIVPLKVEYGNNEITITSNNDNVNTTLAYHDIFSSSSDITHRNNLMYVNKGTTVIKMSYPYLWQGALVSTAGVVLMVVWLIVKRRNNN</sequence>
<name>A0A415ME23_9FIRM</name>
<dbReference type="Proteomes" id="UP000284794">
    <property type="component" value="Unassembled WGS sequence"/>
</dbReference>
<accession>A0A415ME23</accession>
<feature type="domain" description="Membrane protein 6-pyruvoyl-tetrahydropterin synthase-related" evidence="2">
    <location>
        <begin position="79"/>
        <end position="700"/>
    </location>
</feature>
<evidence type="ECO:0000313" key="6">
    <source>
        <dbReference type="Proteomes" id="UP000285201"/>
    </source>
</evidence>
<feature type="transmembrane region" description="Helical" evidence="1">
    <location>
        <begin position="283"/>
        <end position="303"/>
    </location>
</feature>
<dbReference type="InterPro" id="IPR018776">
    <property type="entry name" value="Membrane_prot_PTPS-rel_domain"/>
</dbReference>
<feature type="transmembrane region" description="Helical" evidence="1">
    <location>
        <begin position="105"/>
        <end position="124"/>
    </location>
</feature>
<protein>
    <recommendedName>
        <fullName evidence="2">Membrane protein 6-pyruvoyl-tetrahydropterin synthase-related domain-containing protein</fullName>
    </recommendedName>
</protein>
<dbReference type="Proteomes" id="UP000285201">
    <property type="component" value="Unassembled WGS sequence"/>
</dbReference>
<feature type="transmembrane region" description="Helical" evidence="1">
    <location>
        <begin position="182"/>
        <end position="211"/>
    </location>
</feature>
<gene>
    <name evidence="4" type="ORF">DW007_05285</name>
    <name evidence="3" type="ORF">DW811_02835</name>
</gene>
<dbReference type="AlphaFoldDB" id="A0A415ME23"/>
<evidence type="ECO:0000256" key="1">
    <source>
        <dbReference type="SAM" id="Phobius"/>
    </source>
</evidence>
<proteinExistence type="predicted"/>
<evidence type="ECO:0000313" key="4">
    <source>
        <dbReference type="EMBL" id="RHL70390.1"/>
    </source>
</evidence>
<evidence type="ECO:0000259" key="2">
    <source>
        <dbReference type="Pfam" id="PF10131"/>
    </source>
</evidence>
<feature type="transmembrane region" description="Helical" evidence="1">
    <location>
        <begin position="310"/>
        <end position="332"/>
    </location>
</feature>
<feature type="transmembrane region" description="Helical" evidence="1">
    <location>
        <begin position="364"/>
        <end position="383"/>
    </location>
</feature>
<feature type="transmembrane region" description="Helical" evidence="1">
    <location>
        <begin position="12"/>
        <end position="33"/>
    </location>
</feature>